<feature type="compositionally biased region" description="Polar residues" evidence="7">
    <location>
        <begin position="335"/>
        <end position="346"/>
    </location>
</feature>
<feature type="region of interest" description="Disordered" evidence="7">
    <location>
        <begin position="586"/>
        <end position="659"/>
    </location>
</feature>
<evidence type="ECO:0000256" key="5">
    <source>
        <dbReference type="ARBA" id="ARBA00022989"/>
    </source>
</evidence>
<feature type="transmembrane region" description="Helical" evidence="8">
    <location>
        <begin position="1062"/>
        <end position="1083"/>
    </location>
</feature>
<evidence type="ECO:0000256" key="1">
    <source>
        <dbReference type="ARBA" id="ARBA00004651"/>
    </source>
</evidence>
<dbReference type="SUPFAM" id="SSF103473">
    <property type="entry name" value="MFS general substrate transporter"/>
    <property type="match status" value="1"/>
</dbReference>
<dbReference type="eggNOG" id="ENOG502RYRH">
    <property type="taxonomic scope" value="Eukaryota"/>
</dbReference>
<keyword evidence="2" id="KW-0813">Transport</keyword>
<dbReference type="PANTHER" id="PTHR23502:SF186">
    <property type="entry name" value="MAJOR FACILITATOR SUPERFAMILY (MFS) PROFILE DOMAIN-CONTAINING PROTEIN"/>
    <property type="match status" value="1"/>
</dbReference>
<evidence type="ECO:0000313" key="10">
    <source>
        <dbReference type="Proteomes" id="UP000018144"/>
    </source>
</evidence>
<evidence type="ECO:0000313" key="9">
    <source>
        <dbReference type="EMBL" id="CCX30320.1"/>
    </source>
</evidence>
<feature type="transmembrane region" description="Helical" evidence="8">
    <location>
        <begin position="1025"/>
        <end position="1050"/>
    </location>
</feature>
<organism evidence="9 10">
    <name type="scientific">Pyronema omphalodes (strain CBS 100304)</name>
    <name type="common">Pyronema confluens</name>
    <dbReference type="NCBI Taxonomy" id="1076935"/>
    <lineage>
        <taxon>Eukaryota</taxon>
        <taxon>Fungi</taxon>
        <taxon>Dikarya</taxon>
        <taxon>Ascomycota</taxon>
        <taxon>Pezizomycotina</taxon>
        <taxon>Pezizomycetes</taxon>
        <taxon>Pezizales</taxon>
        <taxon>Pyronemataceae</taxon>
        <taxon>Pyronema</taxon>
    </lineage>
</organism>
<dbReference type="PANTHER" id="PTHR23502">
    <property type="entry name" value="MAJOR FACILITATOR SUPERFAMILY"/>
    <property type="match status" value="1"/>
</dbReference>
<evidence type="ECO:0000256" key="4">
    <source>
        <dbReference type="ARBA" id="ARBA00022692"/>
    </source>
</evidence>
<evidence type="ECO:0000256" key="2">
    <source>
        <dbReference type="ARBA" id="ARBA00022448"/>
    </source>
</evidence>
<feature type="transmembrane region" description="Helical" evidence="8">
    <location>
        <begin position="1220"/>
        <end position="1242"/>
    </location>
</feature>
<proteinExistence type="predicted"/>
<dbReference type="Proteomes" id="UP000018144">
    <property type="component" value="Unassembled WGS sequence"/>
</dbReference>
<feature type="transmembrane region" description="Helical" evidence="8">
    <location>
        <begin position="774"/>
        <end position="792"/>
    </location>
</feature>
<evidence type="ECO:0000256" key="3">
    <source>
        <dbReference type="ARBA" id="ARBA00022475"/>
    </source>
</evidence>
<dbReference type="OrthoDB" id="10250282at2759"/>
<keyword evidence="3" id="KW-1003">Cell membrane</keyword>
<reference evidence="9 10" key="1">
    <citation type="journal article" date="2013" name="PLoS Genet.">
        <title>The genome and development-dependent transcriptomes of Pyronema confluens: a window into fungal evolution.</title>
        <authorList>
            <person name="Traeger S."/>
            <person name="Altegoer F."/>
            <person name="Freitag M."/>
            <person name="Gabaldon T."/>
            <person name="Kempken F."/>
            <person name="Kumar A."/>
            <person name="Marcet-Houben M."/>
            <person name="Poggeler S."/>
            <person name="Stajich J.E."/>
            <person name="Nowrousian M."/>
        </authorList>
    </citation>
    <scope>NUCLEOTIDE SEQUENCE [LARGE SCALE GENOMIC DNA]</scope>
    <source>
        <strain evidence="10">CBS 100304</strain>
        <tissue evidence="9">Vegetative mycelium</tissue>
    </source>
</reference>
<dbReference type="GO" id="GO:0022857">
    <property type="term" value="F:transmembrane transporter activity"/>
    <property type="evidence" value="ECO:0007669"/>
    <property type="project" value="TreeGrafter"/>
</dbReference>
<keyword evidence="6 8" id="KW-0472">Membrane</keyword>
<dbReference type="GO" id="GO:0005886">
    <property type="term" value="C:plasma membrane"/>
    <property type="evidence" value="ECO:0007669"/>
    <property type="project" value="UniProtKB-SubCell"/>
</dbReference>
<feature type="region of interest" description="Disordered" evidence="7">
    <location>
        <begin position="394"/>
        <end position="414"/>
    </location>
</feature>
<feature type="region of interest" description="Disordered" evidence="7">
    <location>
        <begin position="60"/>
        <end position="137"/>
    </location>
</feature>
<gene>
    <name evidence="9" type="ORF">PCON_08462</name>
</gene>
<feature type="compositionally biased region" description="Polar residues" evidence="7">
    <location>
        <begin position="31"/>
        <end position="40"/>
    </location>
</feature>
<keyword evidence="5 8" id="KW-1133">Transmembrane helix</keyword>
<dbReference type="EMBL" id="HF935433">
    <property type="protein sequence ID" value="CCX30320.1"/>
    <property type="molecule type" value="Genomic_DNA"/>
</dbReference>
<comment type="subcellular location">
    <subcellularLocation>
        <location evidence="1">Cell membrane</location>
        <topology evidence="1">Multi-pass membrane protein</topology>
    </subcellularLocation>
</comment>
<accession>U4LLW4</accession>
<name>U4LLW4_PYROM</name>
<feature type="transmembrane region" description="Helical" evidence="8">
    <location>
        <begin position="799"/>
        <end position="821"/>
    </location>
</feature>
<protein>
    <submittedName>
        <fullName evidence="9">Uncharacterized protein</fullName>
    </submittedName>
</protein>
<sequence length="1319" mass="143099">MSGRPASAPPSADDSLPLVVDTDELERRVKSSQSGTSPNSIEEAASLLFSRVRALLSADKDNDQFIEDGPTLNLELTDPSKRSKTPKTPGDAASPYFADDSASVDSTDIEKSQLGNSSRSQDNRRPGQGNGYESDPDFDAVIRIGDVKQKSIASSIVKESRLSPTLRRPHFTHRSIPEDIGKVDEKGKGKRQLGKMTSSPSASNVATIGIVHTAEISSSDDDNLDGSLPGGVDPERIRQRFMSSQPLDNISTKNPLIRVIYDNSSSPDSRRSSPEMDLFPPPLHLGSPVKRFPGTPVNSIASPQPFIGIIPATDSSSNPESPLSIDSLGNMKVSGESTRGGVQTPPNGEEFEDEEYEDAEEPEASMMGHTGATTPDEDFAPGTVTLAREISAATQYDSARESDSPVITDPSKKGTLYNLEGSSKSLALEKYSTDSFSKIPSYHDSETSLPKAAVTSLRQVFAHSDPSTIPERTSSRNLSAPELNTYGSSSSSLALLKDMQNAGPASNQSFTKIIGDLEDMLNQALEIAGRAVKDSSSALDERDASIRSLRNSTRTSLLSIPEEELEAKRASPEPEFVSARVSPVPRTASVPLEPPRIPYAEPITNPKISSNTAVYSDDGEPTSKSDLTPVPYDKKEKQKAKPSAPVMDIEESERERSWHRHMPDDSYAQVTATAMTRRFDNPTEQTLNTQIPPVGPGRYRMEVGKDGEIILVRMAPPRFSIETGQRLPPDEPNEPIPHQYRGGWEWMGSYNAELAQIAEHLKVSTHVSSLGNSMFFLGLVMPVMFLWPLPLLHGRKPYLLLSVSLILPLQIPQALSLPPYIAQSTAWNDPTRQYVVCLLFFRSLSGLVLGFAFMNCFATLLDLFGPDTGACCRGGVVFNNIVPMEGQNQYQRVEGGEAGVRAGAWIGLFTWMFVGSAGFGYFFGKVVVARTTLAWGFWIVAILTGVLIVLVVTVPEVRPPWKTVQIGGTLSGTGNHRAIPGIAGSEVMERGEIKMVMFASSPKWWWEEVSAGFFLSVKMMRQRGFLLVALYFGWVIGNQVLLMALLSLLLDVKYHFMPTDGGVAMLALPLGALVVIPAQLSMFHLDNFRHRASVSMHNENYGHADVGQHPHSSLLWTGATILPLSSLIVATTANGSTHSMVPVFFAAIMSLGTALLVSELYKILMDNFDISDLPEPEIGSGTGSSATLTGSYGRGSRRPMSLYRGDDDSFATSHPCLSSGLAICHTFAFLFSAMAVGVSTYIVDGVGIQIGLGVYTIGTCLMTFGFVYALRRSTEVRLVEIFDDNGRERTAGVSLLQLGWGSRWSEVNGTEWSNGNVAA</sequence>
<feature type="transmembrane region" description="Helical" evidence="8">
    <location>
        <begin position="902"/>
        <end position="923"/>
    </location>
</feature>
<evidence type="ECO:0000256" key="6">
    <source>
        <dbReference type="ARBA" id="ARBA00023136"/>
    </source>
</evidence>
<feature type="region of interest" description="Disordered" evidence="7">
    <location>
        <begin position="164"/>
        <end position="203"/>
    </location>
</feature>
<evidence type="ECO:0000256" key="8">
    <source>
        <dbReference type="SAM" id="Phobius"/>
    </source>
</evidence>
<dbReference type="STRING" id="1076935.U4LLW4"/>
<feature type="region of interest" description="Disordered" evidence="7">
    <location>
        <begin position="464"/>
        <end position="483"/>
    </location>
</feature>
<dbReference type="Gene3D" id="1.20.1250.20">
    <property type="entry name" value="MFS general substrate transporter like domains"/>
    <property type="match status" value="1"/>
</dbReference>
<evidence type="ECO:0000256" key="7">
    <source>
        <dbReference type="SAM" id="MobiDB-lite"/>
    </source>
</evidence>
<feature type="transmembrane region" description="Helical" evidence="8">
    <location>
        <begin position="935"/>
        <end position="954"/>
    </location>
</feature>
<feature type="transmembrane region" description="Helical" evidence="8">
    <location>
        <begin position="1139"/>
        <end position="1157"/>
    </location>
</feature>
<feature type="compositionally biased region" description="Acidic residues" evidence="7">
    <location>
        <begin position="349"/>
        <end position="363"/>
    </location>
</feature>
<feature type="compositionally biased region" description="Basic and acidic residues" evidence="7">
    <location>
        <begin position="175"/>
        <end position="187"/>
    </location>
</feature>
<feature type="region of interest" description="Disordered" evidence="7">
    <location>
        <begin position="312"/>
        <end position="380"/>
    </location>
</feature>
<feature type="transmembrane region" description="Helical" evidence="8">
    <location>
        <begin position="1248"/>
        <end position="1270"/>
    </location>
</feature>
<feature type="compositionally biased region" description="Polar residues" evidence="7">
    <location>
        <begin position="465"/>
        <end position="478"/>
    </location>
</feature>
<keyword evidence="4 8" id="KW-0812">Transmembrane</keyword>
<feature type="region of interest" description="Disordered" evidence="7">
    <location>
        <begin position="261"/>
        <end position="284"/>
    </location>
</feature>
<keyword evidence="10" id="KW-1185">Reference proteome</keyword>
<feature type="transmembrane region" description="Helical" evidence="8">
    <location>
        <begin position="1114"/>
        <end position="1133"/>
    </location>
</feature>
<feature type="transmembrane region" description="Helical" evidence="8">
    <location>
        <begin position="833"/>
        <end position="854"/>
    </location>
</feature>
<dbReference type="InterPro" id="IPR036259">
    <property type="entry name" value="MFS_trans_sf"/>
</dbReference>
<feature type="region of interest" description="Disordered" evidence="7">
    <location>
        <begin position="1"/>
        <end position="41"/>
    </location>
</feature>